<feature type="chain" id="PRO_5011509243" description="Cell wall-binding protein" evidence="1">
    <location>
        <begin position="26"/>
        <end position="554"/>
    </location>
</feature>
<proteinExistence type="predicted"/>
<keyword evidence="1" id="KW-0732">Signal</keyword>
<dbReference type="SUPFAM" id="SSF69360">
    <property type="entry name" value="Cell wall binding repeat"/>
    <property type="match status" value="1"/>
</dbReference>
<gene>
    <name evidence="2" type="ORF">SAMN05216313_1812</name>
</gene>
<dbReference type="Gene3D" id="2.10.270.20">
    <property type="match status" value="2"/>
</dbReference>
<reference evidence="3" key="1">
    <citation type="submission" date="2016-10" db="EMBL/GenBank/DDBJ databases">
        <authorList>
            <person name="Varghese N."/>
            <person name="Submissions S."/>
        </authorList>
    </citation>
    <scope>NUCLEOTIDE SEQUENCE [LARGE SCALE GENOMIC DNA]</scope>
    <source>
        <strain evidence="3">NLAE-zl-G277</strain>
    </source>
</reference>
<dbReference type="Proteomes" id="UP000198508">
    <property type="component" value="Unassembled WGS sequence"/>
</dbReference>
<protein>
    <recommendedName>
        <fullName evidence="4">Cell wall-binding protein</fullName>
    </recommendedName>
</protein>
<dbReference type="STRING" id="460384.SAMN05216313_1812"/>
<evidence type="ECO:0000313" key="2">
    <source>
        <dbReference type="EMBL" id="SEU23274.1"/>
    </source>
</evidence>
<name>A0A1I0KH64_9FIRM</name>
<dbReference type="EMBL" id="FOIM01000081">
    <property type="protein sequence ID" value="SEU23274.1"/>
    <property type="molecule type" value="Genomic_DNA"/>
</dbReference>
<feature type="signal peptide" evidence="1">
    <location>
        <begin position="1"/>
        <end position="25"/>
    </location>
</feature>
<dbReference type="Gene3D" id="2.10.270.10">
    <property type="entry name" value="Cholin Binding"/>
    <property type="match status" value="2"/>
</dbReference>
<evidence type="ECO:0000256" key="1">
    <source>
        <dbReference type="SAM" id="SignalP"/>
    </source>
</evidence>
<feature type="non-terminal residue" evidence="2">
    <location>
        <position position="1"/>
    </location>
</feature>
<keyword evidence="3" id="KW-1185">Reference proteome</keyword>
<sequence length="554" mass="62365">KQTKLVAVLSTAALLAIGASMTSFAAQGWAEKDGTWVYYNKDGDKATDSWKKSGDNWYWLDYSGEMAVDMLIEDDDDYYYVDANSAMVTNQWVAIENEDAGVDGEPDHYWYYFQVNGKVFRRGDSATTISAKTINGKKYAFDTDGKMLYGWVDADTFERQTDEDTEWQDGDYYFGGEDDGAMRVNTWELIAITDSDDTENLQPGDDFWDEDQERWFYFQASGKKKAADEGKTYVDKKINGKKYGFDQYGRMVTSWYTEASVANATQGVASYSNSFMYFSSPEDGARYTKGWFKIVPGYYLYESKYEDEANYWYYANGDGNIIADRVKKIKGKTYAFDNYSRMISGLALIQYSTTSDGDGQIIAKIAADDDNPYDTEDNFDETAMNKIAKELADGSYRFMYFGAADDGSMKTGRQTIDLDGESFSIKFETKSNIKGAGITGEDNDKYYVGGKLIKADKEDKYQIVEIGSFKETDNLDVNVVIDDGGKVGDIISNVSGDRVKDSTVWDLKNVDLSNYRVINTSGKIVDGNKSVKNGDDYKIKVNKAGIFESITLED</sequence>
<accession>A0A1I0KH64</accession>
<organism evidence="2 3">
    <name type="scientific">Enterocloster lavalensis</name>
    <dbReference type="NCBI Taxonomy" id="460384"/>
    <lineage>
        <taxon>Bacteria</taxon>
        <taxon>Bacillati</taxon>
        <taxon>Bacillota</taxon>
        <taxon>Clostridia</taxon>
        <taxon>Lachnospirales</taxon>
        <taxon>Lachnospiraceae</taxon>
        <taxon>Enterocloster</taxon>
    </lineage>
</organism>
<dbReference type="AlphaFoldDB" id="A0A1I0KH64"/>
<evidence type="ECO:0008006" key="4">
    <source>
        <dbReference type="Google" id="ProtNLM"/>
    </source>
</evidence>
<dbReference type="RefSeq" id="WP_092372082.1">
    <property type="nucleotide sequence ID" value="NZ_FOIM01000081.1"/>
</dbReference>
<evidence type="ECO:0000313" key="3">
    <source>
        <dbReference type="Proteomes" id="UP000198508"/>
    </source>
</evidence>